<protein>
    <submittedName>
        <fullName evidence="4">Mammalian ependymin-related protein 1</fullName>
    </submittedName>
</protein>
<dbReference type="Proteomes" id="UP000694888">
    <property type="component" value="Unplaced"/>
</dbReference>
<evidence type="ECO:0000313" key="4">
    <source>
        <dbReference type="RefSeq" id="XP_035826048.1"/>
    </source>
</evidence>
<accession>A0ABM1VUF6</accession>
<gene>
    <name evidence="4" type="primary">LOC101854090</name>
</gene>
<keyword evidence="3" id="KW-1185">Reference proteome</keyword>
<evidence type="ECO:0000256" key="2">
    <source>
        <dbReference type="SAM" id="SignalP"/>
    </source>
</evidence>
<reference evidence="4" key="1">
    <citation type="submission" date="2025-08" db="UniProtKB">
        <authorList>
            <consortium name="RefSeq"/>
        </authorList>
    </citation>
    <scope>IDENTIFICATION</scope>
</reference>
<evidence type="ECO:0000313" key="3">
    <source>
        <dbReference type="Proteomes" id="UP000694888"/>
    </source>
</evidence>
<dbReference type="InterPro" id="IPR001299">
    <property type="entry name" value="Ependymin"/>
</dbReference>
<dbReference type="RefSeq" id="XP_035826048.1">
    <property type="nucleotide sequence ID" value="XM_035970155.1"/>
</dbReference>
<dbReference type="GeneID" id="101854090"/>
<feature type="region of interest" description="Disordered" evidence="1">
    <location>
        <begin position="67"/>
        <end position="91"/>
    </location>
</feature>
<dbReference type="PANTHER" id="PTHR10697">
    <property type="entry name" value="MAMMALIAN EPENDYMIN-RELATED PROTEIN 1"/>
    <property type="match status" value="1"/>
</dbReference>
<organism evidence="3 4">
    <name type="scientific">Aplysia californica</name>
    <name type="common">California sea hare</name>
    <dbReference type="NCBI Taxonomy" id="6500"/>
    <lineage>
        <taxon>Eukaryota</taxon>
        <taxon>Metazoa</taxon>
        <taxon>Spiralia</taxon>
        <taxon>Lophotrochozoa</taxon>
        <taxon>Mollusca</taxon>
        <taxon>Gastropoda</taxon>
        <taxon>Heterobranchia</taxon>
        <taxon>Euthyneura</taxon>
        <taxon>Tectipleura</taxon>
        <taxon>Aplysiida</taxon>
        <taxon>Aplysioidea</taxon>
        <taxon>Aplysiidae</taxon>
        <taxon>Aplysia</taxon>
    </lineage>
</organism>
<name>A0ABM1VUF6_APLCA</name>
<evidence type="ECO:0000256" key="1">
    <source>
        <dbReference type="SAM" id="MobiDB-lite"/>
    </source>
</evidence>
<feature type="signal peptide" evidence="2">
    <location>
        <begin position="1"/>
        <end position="16"/>
    </location>
</feature>
<dbReference type="Pfam" id="PF00811">
    <property type="entry name" value="Ependymin"/>
    <property type="match status" value="1"/>
</dbReference>
<dbReference type="PANTHER" id="PTHR10697:SF1">
    <property type="entry name" value="MAMMALIAN EPENDYMIN-RELATED PROTEIN 1"/>
    <property type="match status" value="1"/>
</dbReference>
<feature type="chain" id="PRO_5046294844" evidence="2">
    <location>
        <begin position="17"/>
        <end position="215"/>
    </location>
</feature>
<keyword evidence="2" id="KW-0732">Signal</keyword>
<sequence length="215" mass="24898">MLKLLLLAAFAAVSFAFPSDPRHHCFSPPELSFRAHQYNSQLTTFRRFDAVYDVRNQREAALEVVEKSAVPGKHNSKNPTPQTLLDHPSPRRTHCTKYKLGKFHPFGVPQDAMFEAEFYLGGPGESIDAAEWSDRTTHKREEWLGVFTKGNCYPIHTFLRNNHKNHTLTTDFYDMTKGINRPELFEPPPECFKSPETEEEMSDISREFYSIFLRK</sequence>
<proteinExistence type="predicted"/>